<dbReference type="InterPro" id="IPR013783">
    <property type="entry name" value="Ig-like_fold"/>
</dbReference>
<dbReference type="NCBIfam" id="TIGR01451">
    <property type="entry name" value="B_ant_repeat"/>
    <property type="match status" value="1"/>
</dbReference>
<dbReference type="InterPro" id="IPR047589">
    <property type="entry name" value="DUF11_rpt"/>
</dbReference>
<dbReference type="Gene3D" id="2.60.40.1170">
    <property type="entry name" value="Mu homology domain, subdomain B"/>
    <property type="match status" value="1"/>
</dbReference>
<evidence type="ECO:0000259" key="1">
    <source>
        <dbReference type="Pfam" id="PF01345"/>
    </source>
</evidence>
<dbReference type="Pfam" id="PF17957">
    <property type="entry name" value="Big_7"/>
    <property type="match status" value="1"/>
</dbReference>
<dbReference type="InterPro" id="IPR001434">
    <property type="entry name" value="OmcB-like_DUF11"/>
</dbReference>
<feature type="domain" description="DUF11" evidence="1">
    <location>
        <begin position="322"/>
        <end position="425"/>
    </location>
</feature>
<dbReference type="EMBL" id="LWMT01000045">
    <property type="protein sequence ID" value="KZX17094.1"/>
    <property type="molecule type" value="Genomic_DNA"/>
</dbReference>
<reference evidence="2 3" key="1">
    <citation type="submission" date="2016-04" db="EMBL/GenBank/DDBJ databases">
        <title>Genome sequence of Methanobrevibacter filiformis DSM 11501.</title>
        <authorList>
            <person name="Poehlein A."/>
            <person name="Seedorf H."/>
            <person name="Daniel R."/>
        </authorList>
    </citation>
    <scope>NUCLEOTIDE SEQUENCE [LARGE SCALE GENOMIC DNA]</scope>
    <source>
        <strain evidence="2 3">DSM 11501</strain>
    </source>
</reference>
<dbReference type="AlphaFoldDB" id="A0A166EWQ8"/>
<dbReference type="Proteomes" id="UP000077066">
    <property type="component" value="Unassembled WGS sequence"/>
</dbReference>
<keyword evidence="3" id="KW-1185">Reference proteome</keyword>
<dbReference type="PATRIC" id="fig|55758.3.peg.384"/>
<name>A0A166EWQ8_9EURY</name>
<comment type="caution">
    <text evidence="2">The sequence shown here is derived from an EMBL/GenBank/DDBJ whole genome shotgun (WGS) entry which is preliminary data.</text>
</comment>
<accession>A0A166EWQ8</accession>
<dbReference type="Pfam" id="PF01345">
    <property type="entry name" value="DUF11"/>
    <property type="match status" value="1"/>
</dbReference>
<sequence length="436" mass="47849">MIKYKKIILIFLILIAITSSIGAVSAHDPFAPEIKFLSPKNNSDVQGQVKVKVSIETHSQITDDGVDFLITGSNNYKKVLKDTNPSDGWECIWDTSSVPNGKYSIMASAYDVDFADPGTNNVIVNLNNIKKETKLDIKNVKGASGEHINIMATLKESTAKGILAKGIVNKKIQFTINGKTYTGITDNGGISKIKYKGNEGNYNVYVKFLGDNEYSISSSNANLTLLKNANKLKIGNIVANKNKEIQLKTNLIGANNKGIANRNIKFYIDNFFVGSSKTDKAGMAKLIHKLKLDGGKYTITAVYGNNVINSATLKVLQSSIYLKITSNKAYPKAGNKITIYYRIKNNGPNNATNTKLAYKIPKGLSYLKSTGTGSKKYDSKLNTLTWTLKKAKVGTTLLKVQFKTKKSGRILLSPKITTETYNPNLSIPKTYITVIK</sequence>
<protein>
    <recommendedName>
        <fullName evidence="1">DUF11 domain-containing protein</fullName>
    </recommendedName>
</protein>
<dbReference type="RefSeq" id="WP_066970900.1">
    <property type="nucleotide sequence ID" value="NZ_LWMT01000045.1"/>
</dbReference>
<evidence type="ECO:0000313" key="3">
    <source>
        <dbReference type="Proteomes" id="UP000077066"/>
    </source>
</evidence>
<evidence type="ECO:0000313" key="2">
    <source>
        <dbReference type="EMBL" id="KZX17094.1"/>
    </source>
</evidence>
<dbReference type="Gene3D" id="2.60.40.10">
    <property type="entry name" value="Immunoglobulins"/>
    <property type="match status" value="1"/>
</dbReference>
<gene>
    <name evidence="2" type="ORF">MBFIL_03440</name>
</gene>
<proteinExistence type="predicted"/>
<dbReference type="OrthoDB" id="77001at2157"/>
<organism evidence="2 3">
    <name type="scientific">Methanobrevibacter filiformis</name>
    <dbReference type="NCBI Taxonomy" id="55758"/>
    <lineage>
        <taxon>Archaea</taxon>
        <taxon>Methanobacteriati</taxon>
        <taxon>Methanobacteriota</taxon>
        <taxon>Methanomada group</taxon>
        <taxon>Methanobacteria</taxon>
        <taxon>Methanobacteriales</taxon>
        <taxon>Methanobacteriaceae</taxon>
        <taxon>Methanobrevibacter</taxon>
    </lineage>
</organism>
<dbReference type="STRING" id="55758.MBFIL_03440"/>